<proteinExistence type="inferred from homology"/>
<feature type="compositionally biased region" description="Basic and acidic residues" evidence="10">
    <location>
        <begin position="97"/>
        <end position="125"/>
    </location>
</feature>
<evidence type="ECO:0000256" key="9">
    <source>
        <dbReference type="ARBA" id="ARBA00049563"/>
    </source>
</evidence>
<evidence type="ECO:0000256" key="4">
    <source>
        <dbReference type="ARBA" id="ARBA00022679"/>
    </source>
</evidence>
<dbReference type="GO" id="GO:0052381">
    <property type="term" value="F:tRNA dimethylallyltransferase activity"/>
    <property type="evidence" value="ECO:0007669"/>
    <property type="project" value="UniProtKB-EC"/>
</dbReference>
<evidence type="ECO:0000256" key="3">
    <source>
        <dbReference type="ARBA" id="ARBA00012665"/>
    </source>
</evidence>
<comment type="cofactor">
    <cofactor evidence="1">
        <name>Mg(2+)</name>
        <dbReference type="ChEBI" id="CHEBI:18420"/>
    </cofactor>
</comment>
<dbReference type="Gene3D" id="3.40.50.300">
    <property type="entry name" value="P-loop containing nucleotide triphosphate hydrolases"/>
    <property type="match status" value="2"/>
</dbReference>
<evidence type="ECO:0000313" key="11">
    <source>
        <dbReference type="EMBL" id="KAL3788326.1"/>
    </source>
</evidence>
<dbReference type="InterPro" id="IPR039657">
    <property type="entry name" value="Dimethylallyltransferase"/>
</dbReference>
<evidence type="ECO:0000256" key="6">
    <source>
        <dbReference type="ARBA" id="ARBA00022741"/>
    </source>
</evidence>
<evidence type="ECO:0000256" key="5">
    <source>
        <dbReference type="ARBA" id="ARBA00022694"/>
    </source>
</evidence>
<protein>
    <recommendedName>
        <fullName evidence="3">tRNA dimethylallyltransferase</fullName>
        <ecNumber evidence="3">2.5.1.75</ecNumber>
    </recommendedName>
</protein>
<comment type="caution">
    <text evidence="11">The sequence shown here is derived from an EMBL/GenBank/DDBJ whole genome shotgun (WGS) entry which is preliminary data.</text>
</comment>
<comment type="catalytic activity">
    <reaction evidence="9">
        <text>adenosine(37) in tRNA + dimethylallyl diphosphate = N(6)-dimethylallyladenosine(37) in tRNA + diphosphate</text>
        <dbReference type="Rhea" id="RHEA:26482"/>
        <dbReference type="Rhea" id="RHEA-COMP:10162"/>
        <dbReference type="Rhea" id="RHEA-COMP:10375"/>
        <dbReference type="ChEBI" id="CHEBI:33019"/>
        <dbReference type="ChEBI" id="CHEBI:57623"/>
        <dbReference type="ChEBI" id="CHEBI:74411"/>
        <dbReference type="ChEBI" id="CHEBI:74415"/>
        <dbReference type="EC" id="2.5.1.75"/>
    </reaction>
</comment>
<gene>
    <name evidence="11" type="ORF">ACHAWO_008555</name>
</gene>
<dbReference type="AlphaFoldDB" id="A0ABD3PLU9"/>
<evidence type="ECO:0000256" key="7">
    <source>
        <dbReference type="ARBA" id="ARBA00022840"/>
    </source>
</evidence>
<dbReference type="InterPro" id="IPR027417">
    <property type="entry name" value="P-loop_NTPase"/>
</dbReference>
<feature type="region of interest" description="Disordered" evidence="10">
    <location>
        <begin position="96"/>
        <end position="136"/>
    </location>
</feature>
<evidence type="ECO:0000313" key="12">
    <source>
        <dbReference type="Proteomes" id="UP001530400"/>
    </source>
</evidence>
<evidence type="ECO:0000256" key="10">
    <source>
        <dbReference type="SAM" id="MobiDB-lite"/>
    </source>
</evidence>
<evidence type="ECO:0000256" key="1">
    <source>
        <dbReference type="ARBA" id="ARBA00001946"/>
    </source>
</evidence>
<keyword evidence="12" id="KW-1185">Reference proteome</keyword>
<dbReference type="PANTHER" id="PTHR11088:SF60">
    <property type="entry name" value="TRNA DIMETHYLALLYLTRANSFERASE"/>
    <property type="match status" value="1"/>
</dbReference>
<dbReference type="PANTHER" id="PTHR11088">
    <property type="entry name" value="TRNA DIMETHYLALLYLTRANSFERASE"/>
    <property type="match status" value="1"/>
</dbReference>
<keyword evidence="7" id="KW-0067">ATP-binding</keyword>
<name>A0ABD3PLU9_9STRA</name>
<keyword evidence="6" id="KW-0547">Nucleotide-binding</keyword>
<reference evidence="11 12" key="1">
    <citation type="submission" date="2024-10" db="EMBL/GenBank/DDBJ databases">
        <title>Updated reference genomes for cyclostephanoid diatoms.</title>
        <authorList>
            <person name="Roberts W.R."/>
            <person name="Alverson A.J."/>
        </authorList>
    </citation>
    <scope>NUCLEOTIDE SEQUENCE [LARGE SCALE GENOMIC DNA]</scope>
    <source>
        <strain evidence="11 12">AJA010-31</strain>
    </source>
</reference>
<dbReference type="InterPro" id="IPR018022">
    <property type="entry name" value="IPT"/>
</dbReference>
<accession>A0ABD3PLU9</accession>
<organism evidence="11 12">
    <name type="scientific">Cyclotella atomus</name>
    <dbReference type="NCBI Taxonomy" id="382360"/>
    <lineage>
        <taxon>Eukaryota</taxon>
        <taxon>Sar</taxon>
        <taxon>Stramenopiles</taxon>
        <taxon>Ochrophyta</taxon>
        <taxon>Bacillariophyta</taxon>
        <taxon>Coscinodiscophyceae</taxon>
        <taxon>Thalassiosirophycidae</taxon>
        <taxon>Stephanodiscales</taxon>
        <taxon>Stephanodiscaceae</taxon>
        <taxon>Cyclotella</taxon>
    </lineage>
</organism>
<dbReference type="EC" id="2.5.1.75" evidence="3"/>
<keyword evidence="8" id="KW-0460">Magnesium</keyword>
<sequence length="550" mass="61551">MSSHLNTLKGNTKKYAASVGIGQQQYRPLVIVLAGPTAVGKSDVAAELCSTTLATKILNTHRQTYQIECAVESRGHVVSADSVQVYRGVDIGANKPTIEEQEKTPHHLVDIVDPPNHDNAGKDQGDGSVSSKKASSYNAADWMRDTEYVIRKLTLFEDDEKGGNQDEANATLDEEFATRRECINTFLDKSLKQDDGVTSRQPVLPVVVGGTMMYLQWLVHGRPDAIRPTDAAVNRAARVIHRFQSDSSNMETTSEQPEAAEELRWTHASEFVASLGPVFASRVAKLCGKDWYRLRRLLEVAYTMAESKIKPPEDNSSNANEEKDVLLNLTDAEVYTGIRSGSLSDAGFDVRCFFLCPSERMQHFHTVDHRCEEMLVRGLLQETAELYRSGGLPEDSQVTRAIGYRHALSYLLRTDAKMNDSDAFLSFVDDFATATRQYAKKQMQWFRKDPEFAFIPVDMQCNKSERVDQAAKYIADMCQMPREQFDEQLNMTCNDNDQLPLSAKTKVGNEKQGKGMKFFISQRKQLVPDSAEMRDVIANADECTQLIQAG</sequence>
<evidence type="ECO:0000256" key="2">
    <source>
        <dbReference type="ARBA" id="ARBA00005842"/>
    </source>
</evidence>
<dbReference type="EMBL" id="JALLPJ020000570">
    <property type="protein sequence ID" value="KAL3788326.1"/>
    <property type="molecule type" value="Genomic_DNA"/>
</dbReference>
<dbReference type="Pfam" id="PF01715">
    <property type="entry name" value="IPPT"/>
    <property type="match status" value="2"/>
</dbReference>
<dbReference type="Proteomes" id="UP001530400">
    <property type="component" value="Unassembled WGS sequence"/>
</dbReference>
<dbReference type="GO" id="GO:0008033">
    <property type="term" value="P:tRNA processing"/>
    <property type="evidence" value="ECO:0007669"/>
    <property type="project" value="UniProtKB-KW"/>
</dbReference>
<feature type="compositionally biased region" description="Polar residues" evidence="10">
    <location>
        <begin position="127"/>
        <end position="136"/>
    </location>
</feature>
<keyword evidence="5" id="KW-0819">tRNA processing</keyword>
<keyword evidence="4" id="KW-0808">Transferase</keyword>
<dbReference type="GO" id="GO:0005524">
    <property type="term" value="F:ATP binding"/>
    <property type="evidence" value="ECO:0007669"/>
    <property type="project" value="UniProtKB-KW"/>
</dbReference>
<comment type="similarity">
    <text evidence="2">Belongs to the IPP transferase family.</text>
</comment>
<evidence type="ECO:0000256" key="8">
    <source>
        <dbReference type="ARBA" id="ARBA00022842"/>
    </source>
</evidence>
<dbReference type="HAMAP" id="MF_00185">
    <property type="entry name" value="IPP_trans"/>
    <property type="match status" value="1"/>
</dbReference>